<protein>
    <submittedName>
        <fullName evidence="1">Uncharacterized protein</fullName>
    </submittedName>
</protein>
<reference evidence="2" key="1">
    <citation type="journal article" date="2024" name="Proc. Natl. Acad. Sci. U.S.A.">
        <title>Extraordinary preservation of gene collinearity over three hundred million years revealed in homosporous lycophytes.</title>
        <authorList>
            <person name="Li C."/>
            <person name="Wickell D."/>
            <person name="Kuo L.Y."/>
            <person name="Chen X."/>
            <person name="Nie B."/>
            <person name="Liao X."/>
            <person name="Peng D."/>
            <person name="Ji J."/>
            <person name="Jenkins J."/>
            <person name="Williams M."/>
            <person name="Shu S."/>
            <person name="Plott C."/>
            <person name="Barry K."/>
            <person name="Rajasekar S."/>
            <person name="Grimwood J."/>
            <person name="Han X."/>
            <person name="Sun S."/>
            <person name="Hou Z."/>
            <person name="He W."/>
            <person name="Dai G."/>
            <person name="Sun C."/>
            <person name="Schmutz J."/>
            <person name="Leebens-Mack J.H."/>
            <person name="Li F.W."/>
            <person name="Wang L."/>
        </authorList>
    </citation>
    <scope>NUCLEOTIDE SEQUENCE [LARGE SCALE GENOMIC DNA]</scope>
    <source>
        <strain evidence="2">cv. PW_Plant_1</strain>
    </source>
</reference>
<name>A0ACC2BUH2_DIPCM</name>
<proteinExistence type="predicted"/>
<evidence type="ECO:0000313" key="1">
    <source>
        <dbReference type="EMBL" id="KAJ7533410.1"/>
    </source>
</evidence>
<evidence type="ECO:0000313" key="2">
    <source>
        <dbReference type="Proteomes" id="UP001162992"/>
    </source>
</evidence>
<gene>
    <name evidence="1" type="ORF">O6H91_13G047300</name>
</gene>
<sequence length="100" mass="11268">MCPLRFILIFLSTTLAVYLAWKTVKRDINADADTNGNGNDTSMSQNKDSKIQANTETRSFCKKAIAKICAGFWILVDMASGRYLWHTLTTRYQAQEGKAK</sequence>
<organism evidence="1 2">
    <name type="scientific">Diphasiastrum complanatum</name>
    <name type="common">Issler's clubmoss</name>
    <name type="synonym">Lycopodium complanatum</name>
    <dbReference type="NCBI Taxonomy" id="34168"/>
    <lineage>
        <taxon>Eukaryota</taxon>
        <taxon>Viridiplantae</taxon>
        <taxon>Streptophyta</taxon>
        <taxon>Embryophyta</taxon>
        <taxon>Tracheophyta</taxon>
        <taxon>Lycopodiopsida</taxon>
        <taxon>Lycopodiales</taxon>
        <taxon>Lycopodiaceae</taxon>
        <taxon>Lycopodioideae</taxon>
        <taxon>Diphasiastrum</taxon>
    </lineage>
</organism>
<dbReference type="EMBL" id="CM055104">
    <property type="protein sequence ID" value="KAJ7533410.1"/>
    <property type="molecule type" value="Genomic_DNA"/>
</dbReference>
<comment type="caution">
    <text evidence="1">The sequence shown here is derived from an EMBL/GenBank/DDBJ whole genome shotgun (WGS) entry which is preliminary data.</text>
</comment>
<keyword evidence="2" id="KW-1185">Reference proteome</keyword>
<accession>A0ACC2BUH2</accession>
<dbReference type="Proteomes" id="UP001162992">
    <property type="component" value="Chromosome 13"/>
</dbReference>